<evidence type="ECO:0000313" key="3">
    <source>
        <dbReference type="Proteomes" id="UP000017836"/>
    </source>
</evidence>
<evidence type="ECO:0000256" key="1">
    <source>
        <dbReference type="SAM" id="MobiDB-lite"/>
    </source>
</evidence>
<dbReference type="PANTHER" id="PTHR48152:SF3">
    <property type="entry name" value="DUF946 FAMILY PROTEIN (DUF946)"/>
    <property type="match status" value="1"/>
</dbReference>
<dbReference type="PANTHER" id="PTHR48152">
    <property type="entry name" value="F1C9.34 PROTEIN"/>
    <property type="match status" value="1"/>
</dbReference>
<keyword evidence="3" id="KW-1185">Reference proteome</keyword>
<dbReference type="Gramene" id="ERN20448">
    <property type="protein sequence ID" value="ERN20448"/>
    <property type="gene ID" value="AMTR_s00068p00125530"/>
</dbReference>
<dbReference type="HOGENOM" id="CLU_025533_1_0_1"/>
<accession>U5DIN9</accession>
<evidence type="ECO:0000313" key="2">
    <source>
        <dbReference type="EMBL" id="ERN20448.1"/>
    </source>
</evidence>
<dbReference type="InterPro" id="IPR009291">
    <property type="entry name" value="Vps62"/>
</dbReference>
<name>U5DIN9_AMBTC</name>
<protein>
    <submittedName>
        <fullName evidence="2">Uncharacterized protein</fullName>
    </submittedName>
</protein>
<dbReference type="Proteomes" id="UP000017836">
    <property type="component" value="Unassembled WGS sequence"/>
</dbReference>
<gene>
    <name evidence="2" type="ORF">AMTR_s00068p00125530</name>
</gene>
<organism evidence="2 3">
    <name type="scientific">Amborella trichopoda</name>
    <dbReference type="NCBI Taxonomy" id="13333"/>
    <lineage>
        <taxon>Eukaryota</taxon>
        <taxon>Viridiplantae</taxon>
        <taxon>Streptophyta</taxon>
        <taxon>Embryophyta</taxon>
        <taxon>Tracheophyta</taxon>
        <taxon>Spermatophyta</taxon>
        <taxon>Magnoliopsida</taxon>
        <taxon>Amborellales</taxon>
        <taxon>Amborellaceae</taxon>
        <taxon>Amborella</taxon>
    </lineage>
</organism>
<feature type="region of interest" description="Disordered" evidence="1">
    <location>
        <begin position="517"/>
        <end position="537"/>
    </location>
</feature>
<dbReference type="eggNOG" id="ENOG502QQRS">
    <property type="taxonomic scope" value="Eukaryota"/>
</dbReference>
<dbReference type="OMA" id="KVWASHE"/>
<dbReference type="Pfam" id="PF06101">
    <property type="entry name" value="Vps62"/>
    <property type="match status" value="1"/>
</dbReference>
<proteinExistence type="predicted"/>
<sequence>MGNRLPRPQPAVKLMPVDTPFKLPSTLPSWPPGSGFGTGTIALGGLELRQVSTFSKVWASHEGGPNNTGATFFTPSSIPSGFYALGAYSQPNNQPLFGWVLVAKDNDGSILAKPLNFSLISKRVQDNNSAYFWRPVPPEGYKAIGHLVTNTADKPSTDNVCETDSLVWSTRKAANNNGLSVYSLRPKERGSNALGICVGTFVATVASTPDADVASLACLKNKGYVLDSMPNHAQIESLLKAYSPFMFFHPDEMYLPSSVPWLFTNGALLYKKGDPNPIQIDPNGSNLPQDGSNDGSYWIDLPTNNDAADKVKRGDLGSAESYLHVKPMLGATFTDIAIWVVYPFNGPVKLKVQLINVPLGKIGEHVGYWEHLTLRISNFTGELWRVYYAEHSGGQWMNASELEFQQGNKATVYSSLHGHASYSKAGLVLQGNTKLDIGIRNDSAKSKFVMDTGAKFTIIAAEYLDSIAQPPWLNYTREWGPKVSFDTTNELKKVEKFLLKKLRNAVEDIVRSLPKEVLGEEGPTGPKMKNNWTTDEV</sequence>
<dbReference type="EMBL" id="KI392059">
    <property type="protein sequence ID" value="ERN20448.1"/>
    <property type="molecule type" value="Genomic_DNA"/>
</dbReference>
<dbReference type="AlphaFoldDB" id="U5DIN9"/>
<reference evidence="3" key="1">
    <citation type="journal article" date="2013" name="Science">
        <title>The Amborella genome and the evolution of flowering plants.</title>
        <authorList>
            <consortium name="Amborella Genome Project"/>
        </authorList>
    </citation>
    <scope>NUCLEOTIDE SEQUENCE [LARGE SCALE GENOMIC DNA]</scope>
</reference>